<reference evidence="2" key="1">
    <citation type="submission" date="2018-05" db="EMBL/GenBank/DDBJ databases">
        <authorList>
            <person name="Lanie J.A."/>
            <person name="Ng W.-L."/>
            <person name="Kazmierczak K.M."/>
            <person name="Andrzejewski T.M."/>
            <person name="Davidsen T.M."/>
            <person name="Wayne K.J."/>
            <person name="Tettelin H."/>
            <person name="Glass J.I."/>
            <person name="Rusch D."/>
            <person name="Podicherti R."/>
            <person name="Tsui H.-C.T."/>
            <person name="Winkler M.E."/>
        </authorList>
    </citation>
    <scope>NUCLEOTIDE SEQUENCE</scope>
</reference>
<dbReference type="PANTHER" id="PTHR11365:SF23">
    <property type="entry name" value="HYPOTHETICAL 5-OXOPROLINASE (EUROFUNG)-RELATED"/>
    <property type="match status" value="1"/>
</dbReference>
<feature type="non-terminal residue" evidence="2">
    <location>
        <position position="148"/>
    </location>
</feature>
<dbReference type="PANTHER" id="PTHR11365">
    <property type="entry name" value="5-OXOPROLINASE RELATED"/>
    <property type="match status" value="1"/>
</dbReference>
<dbReference type="SUPFAM" id="SSF53067">
    <property type="entry name" value="Actin-like ATPase domain"/>
    <property type="match status" value="1"/>
</dbReference>
<name>A0A381SZZ1_9ZZZZ</name>
<evidence type="ECO:0000259" key="1">
    <source>
        <dbReference type="Pfam" id="PF05378"/>
    </source>
</evidence>
<dbReference type="EMBL" id="UINC01003824">
    <property type="protein sequence ID" value="SVA09550.1"/>
    <property type="molecule type" value="Genomic_DNA"/>
</dbReference>
<dbReference type="GO" id="GO:0017168">
    <property type="term" value="F:5-oxoprolinase (ATP-hydrolyzing) activity"/>
    <property type="evidence" value="ECO:0007669"/>
    <property type="project" value="TreeGrafter"/>
</dbReference>
<dbReference type="InterPro" id="IPR043129">
    <property type="entry name" value="ATPase_NBD"/>
</dbReference>
<accession>A0A381SZZ1</accession>
<dbReference type="Pfam" id="PF05378">
    <property type="entry name" value="Hydant_A_N"/>
    <property type="match status" value="1"/>
</dbReference>
<dbReference type="InterPro" id="IPR008040">
    <property type="entry name" value="Hydant_A_N"/>
</dbReference>
<evidence type="ECO:0000313" key="2">
    <source>
        <dbReference type="EMBL" id="SVA09550.1"/>
    </source>
</evidence>
<sequence>MTQIVGVDVGGTFTDLVLFDTETESVKIAKVPSTPENQAFGVMSALESAGTTMEDVLTIIHGTTVTTNALLERKISRVGLITTQGFRDVLELGRRTRPKPYGMTGSFECIIPRELRLEVRERVDCDGEIVEELNEADVRKAVEQLLES</sequence>
<protein>
    <recommendedName>
        <fullName evidence="1">Hydantoinase/oxoprolinase N-terminal domain-containing protein</fullName>
    </recommendedName>
</protein>
<dbReference type="AlphaFoldDB" id="A0A381SZZ1"/>
<dbReference type="GO" id="GO:0005829">
    <property type="term" value="C:cytosol"/>
    <property type="evidence" value="ECO:0007669"/>
    <property type="project" value="TreeGrafter"/>
</dbReference>
<proteinExistence type="predicted"/>
<dbReference type="GO" id="GO:0006749">
    <property type="term" value="P:glutathione metabolic process"/>
    <property type="evidence" value="ECO:0007669"/>
    <property type="project" value="TreeGrafter"/>
</dbReference>
<gene>
    <name evidence="2" type="ORF">METZ01_LOCUS62404</name>
</gene>
<dbReference type="InterPro" id="IPR045079">
    <property type="entry name" value="Oxoprolinase-like"/>
</dbReference>
<feature type="domain" description="Hydantoinase/oxoprolinase N-terminal" evidence="1">
    <location>
        <begin position="5"/>
        <end position="147"/>
    </location>
</feature>
<organism evidence="2">
    <name type="scientific">marine metagenome</name>
    <dbReference type="NCBI Taxonomy" id="408172"/>
    <lineage>
        <taxon>unclassified sequences</taxon>
        <taxon>metagenomes</taxon>
        <taxon>ecological metagenomes</taxon>
    </lineage>
</organism>